<comment type="caution">
    <text evidence="1">The sequence shown here is derived from an EMBL/GenBank/DDBJ whole genome shotgun (WGS) entry which is preliminary data.</text>
</comment>
<accession>A0A2J8AGF4</accession>
<name>A0A2J8AGF4_9CHLO</name>
<dbReference type="EMBL" id="PGGS01000026">
    <property type="protein sequence ID" value="PNH11605.1"/>
    <property type="molecule type" value="Genomic_DNA"/>
</dbReference>
<organism evidence="1 2">
    <name type="scientific">Tetrabaena socialis</name>
    <dbReference type="NCBI Taxonomy" id="47790"/>
    <lineage>
        <taxon>Eukaryota</taxon>
        <taxon>Viridiplantae</taxon>
        <taxon>Chlorophyta</taxon>
        <taxon>core chlorophytes</taxon>
        <taxon>Chlorophyceae</taxon>
        <taxon>CS clade</taxon>
        <taxon>Chlamydomonadales</taxon>
        <taxon>Tetrabaenaceae</taxon>
        <taxon>Tetrabaena</taxon>
    </lineage>
</organism>
<protein>
    <submittedName>
        <fullName evidence="1">Acetylornithine deacetylase</fullName>
    </submittedName>
</protein>
<sequence length="207" mass="22999">MAASLELEPDRFVALLEKLVGEARHLQNNPPEHTPVEDRAGRHVLDVLTPLGEEAGGPLRIRHVSYAEGRGNIIVEYPGEPDGGILSFVGCHMDVVTANPEAWTFDPFSLSRDGDKLRGRGTTDCLGHVALLTEFFRQLAESRARIKRTVVGVFIANEENSKEEGYDVQCIGFGKMSTYHANDEYALLSDFVKGFRVMRELVMHFNG</sequence>
<dbReference type="Gene3D" id="3.40.630.10">
    <property type="entry name" value="Zn peptidases"/>
    <property type="match status" value="1"/>
</dbReference>
<dbReference type="Proteomes" id="UP000236333">
    <property type="component" value="Unassembled WGS sequence"/>
</dbReference>
<dbReference type="SUPFAM" id="SSF53187">
    <property type="entry name" value="Zn-dependent exopeptidases"/>
    <property type="match status" value="1"/>
</dbReference>
<gene>
    <name evidence="1" type="ORF">TSOC_001548</name>
</gene>
<dbReference type="OrthoDB" id="7832001at2759"/>
<dbReference type="InterPro" id="IPR050072">
    <property type="entry name" value="Peptidase_M20A"/>
</dbReference>
<proteinExistence type="predicted"/>
<dbReference type="PANTHER" id="PTHR43808">
    <property type="entry name" value="ACETYLORNITHINE DEACETYLASE"/>
    <property type="match status" value="1"/>
</dbReference>
<evidence type="ECO:0000313" key="1">
    <source>
        <dbReference type="EMBL" id="PNH11605.1"/>
    </source>
</evidence>
<keyword evidence="2" id="KW-1185">Reference proteome</keyword>
<dbReference type="GO" id="GO:0016787">
    <property type="term" value="F:hydrolase activity"/>
    <property type="evidence" value="ECO:0007669"/>
    <property type="project" value="InterPro"/>
</dbReference>
<dbReference type="AlphaFoldDB" id="A0A2J8AGF4"/>
<dbReference type="Pfam" id="PF01546">
    <property type="entry name" value="Peptidase_M20"/>
    <property type="match status" value="1"/>
</dbReference>
<reference evidence="1 2" key="1">
    <citation type="journal article" date="2017" name="Mol. Biol. Evol.">
        <title>The 4-celled Tetrabaena socialis nuclear genome reveals the essential components for genetic control of cell number at the origin of multicellularity in the volvocine lineage.</title>
        <authorList>
            <person name="Featherston J."/>
            <person name="Arakaki Y."/>
            <person name="Hanschen E.R."/>
            <person name="Ferris P.J."/>
            <person name="Michod R.E."/>
            <person name="Olson B.J.S.C."/>
            <person name="Nozaki H."/>
            <person name="Durand P.M."/>
        </authorList>
    </citation>
    <scope>NUCLEOTIDE SEQUENCE [LARGE SCALE GENOMIC DNA]</scope>
    <source>
        <strain evidence="1 2">NIES-571</strain>
    </source>
</reference>
<evidence type="ECO:0000313" key="2">
    <source>
        <dbReference type="Proteomes" id="UP000236333"/>
    </source>
</evidence>
<dbReference type="PANTHER" id="PTHR43808:SF3">
    <property type="entry name" value="ACETYLORNITHINE DEACETYLASE"/>
    <property type="match status" value="1"/>
</dbReference>
<dbReference type="InterPro" id="IPR002933">
    <property type="entry name" value="Peptidase_M20"/>
</dbReference>